<reference evidence="1 2" key="1">
    <citation type="submission" date="2014-04" db="EMBL/GenBank/DDBJ databases">
        <authorList>
            <consortium name="DOE Joint Genome Institute"/>
            <person name="Kuo A."/>
            <person name="Kohler A."/>
            <person name="Costa M.D."/>
            <person name="Nagy L.G."/>
            <person name="Floudas D."/>
            <person name="Copeland A."/>
            <person name="Barry K.W."/>
            <person name="Cichocki N."/>
            <person name="Veneault-Fourrey C."/>
            <person name="LaButti K."/>
            <person name="Lindquist E.A."/>
            <person name="Lipzen A."/>
            <person name="Lundell T."/>
            <person name="Morin E."/>
            <person name="Murat C."/>
            <person name="Sun H."/>
            <person name="Tunlid A."/>
            <person name="Henrissat B."/>
            <person name="Grigoriev I.V."/>
            <person name="Hibbett D.S."/>
            <person name="Martin F."/>
            <person name="Nordberg H.P."/>
            <person name="Cantor M.N."/>
            <person name="Hua S.X."/>
        </authorList>
    </citation>
    <scope>NUCLEOTIDE SEQUENCE [LARGE SCALE GENOMIC DNA]</scope>
    <source>
        <strain evidence="1 2">441</strain>
    </source>
</reference>
<proteinExistence type="predicted"/>
<dbReference type="AlphaFoldDB" id="A0A0C9YC68"/>
<name>A0A0C9YC68_9AGAM</name>
<keyword evidence="2" id="KW-1185">Reference proteome</keyword>
<feature type="non-terminal residue" evidence="1">
    <location>
        <position position="85"/>
    </location>
</feature>
<sequence>PELFQKKLRVDPQVFDAILDQISNHHIFSNNSNNPQLPVAIQLAIFLNRAGHYGNAISPEDVCQWAGVSVGSVINCTNRVMVALL</sequence>
<dbReference type="OrthoDB" id="2632552at2759"/>
<feature type="non-terminal residue" evidence="1">
    <location>
        <position position="1"/>
    </location>
</feature>
<gene>
    <name evidence="1" type="ORF">PISMIDRAFT_75596</name>
</gene>
<evidence type="ECO:0000313" key="1">
    <source>
        <dbReference type="EMBL" id="KIK14351.1"/>
    </source>
</evidence>
<evidence type="ECO:0000313" key="2">
    <source>
        <dbReference type="Proteomes" id="UP000054018"/>
    </source>
</evidence>
<dbReference type="Proteomes" id="UP000054018">
    <property type="component" value="Unassembled WGS sequence"/>
</dbReference>
<reference evidence="2" key="2">
    <citation type="submission" date="2015-01" db="EMBL/GenBank/DDBJ databases">
        <title>Evolutionary Origins and Diversification of the Mycorrhizal Mutualists.</title>
        <authorList>
            <consortium name="DOE Joint Genome Institute"/>
            <consortium name="Mycorrhizal Genomics Consortium"/>
            <person name="Kohler A."/>
            <person name="Kuo A."/>
            <person name="Nagy L.G."/>
            <person name="Floudas D."/>
            <person name="Copeland A."/>
            <person name="Barry K.W."/>
            <person name="Cichocki N."/>
            <person name="Veneault-Fourrey C."/>
            <person name="LaButti K."/>
            <person name="Lindquist E.A."/>
            <person name="Lipzen A."/>
            <person name="Lundell T."/>
            <person name="Morin E."/>
            <person name="Murat C."/>
            <person name="Riley R."/>
            <person name="Ohm R."/>
            <person name="Sun H."/>
            <person name="Tunlid A."/>
            <person name="Henrissat B."/>
            <person name="Grigoriev I.V."/>
            <person name="Hibbett D.S."/>
            <person name="Martin F."/>
        </authorList>
    </citation>
    <scope>NUCLEOTIDE SEQUENCE [LARGE SCALE GENOMIC DNA]</scope>
    <source>
        <strain evidence="2">441</strain>
    </source>
</reference>
<accession>A0A0C9YC68</accession>
<dbReference type="EMBL" id="KN833942">
    <property type="protein sequence ID" value="KIK14351.1"/>
    <property type="molecule type" value="Genomic_DNA"/>
</dbReference>
<organism evidence="1 2">
    <name type="scientific">Pisolithus microcarpus 441</name>
    <dbReference type="NCBI Taxonomy" id="765257"/>
    <lineage>
        <taxon>Eukaryota</taxon>
        <taxon>Fungi</taxon>
        <taxon>Dikarya</taxon>
        <taxon>Basidiomycota</taxon>
        <taxon>Agaricomycotina</taxon>
        <taxon>Agaricomycetes</taxon>
        <taxon>Agaricomycetidae</taxon>
        <taxon>Boletales</taxon>
        <taxon>Sclerodermatineae</taxon>
        <taxon>Pisolithaceae</taxon>
        <taxon>Pisolithus</taxon>
    </lineage>
</organism>
<dbReference type="HOGENOM" id="CLU_018552_16_0_1"/>
<protein>
    <submittedName>
        <fullName evidence="1">Uncharacterized protein</fullName>
    </submittedName>
</protein>